<reference evidence="2" key="1">
    <citation type="journal article" date="2022" name="Nat. Commun.">
        <title>Chromosome evolution and the genetic basis of agronomically important traits in greater yam.</title>
        <authorList>
            <person name="Bredeson J.V."/>
            <person name="Lyons J.B."/>
            <person name="Oniyinde I.O."/>
            <person name="Okereke N.R."/>
            <person name="Kolade O."/>
            <person name="Nnabue I."/>
            <person name="Nwadili C.O."/>
            <person name="Hribova E."/>
            <person name="Parker M."/>
            <person name="Nwogha J."/>
            <person name="Shu S."/>
            <person name="Carlson J."/>
            <person name="Kariba R."/>
            <person name="Muthemba S."/>
            <person name="Knop K."/>
            <person name="Barton G.J."/>
            <person name="Sherwood A.V."/>
            <person name="Lopez-Montes A."/>
            <person name="Asiedu R."/>
            <person name="Jamnadass R."/>
            <person name="Muchugi A."/>
            <person name="Goodstein D."/>
            <person name="Egesi C.N."/>
            <person name="Featherston J."/>
            <person name="Asfaw A."/>
            <person name="Simpson G.G."/>
            <person name="Dolezel J."/>
            <person name="Hendre P.S."/>
            <person name="Van Deynze A."/>
            <person name="Kumar P.L."/>
            <person name="Obidiegwu J.E."/>
            <person name="Bhattacharjee R."/>
            <person name="Rokhsar D.S."/>
        </authorList>
    </citation>
    <scope>NUCLEOTIDE SEQUENCE [LARGE SCALE GENOMIC DNA]</scope>
    <source>
        <strain evidence="2">cv. TDa95/00328</strain>
    </source>
</reference>
<gene>
    <name evidence="1" type="ORF">IHE45_13G015000</name>
</gene>
<accession>A0ACB7UWA2</accession>
<evidence type="ECO:0000313" key="2">
    <source>
        <dbReference type="Proteomes" id="UP000827976"/>
    </source>
</evidence>
<organism evidence="1 2">
    <name type="scientific">Dioscorea alata</name>
    <name type="common">Purple yam</name>
    <dbReference type="NCBI Taxonomy" id="55571"/>
    <lineage>
        <taxon>Eukaryota</taxon>
        <taxon>Viridiplantae</taxon>
        <taxon>Streptophyta</taxon>
        <taxon>Embryophyta</taxon>
        <taxon>Tracheophyta</taxon>
        <taxon>Spermatophyta</taxon>
        <taxon>Magnoliopsida</taxon>
        <taxon>Liliopsida</taxon>
        <taxon>Dioscoreales</taxon>
        <taxon>Dioscoreaceae</taxon>
        <taxon>Dioscorea</taxon>
    </lineage>
</organism>
<keyword evidence="2" id="KW-1185">Reference proteome</keyword>
<name>A0ACB7UWA2_DIOAL</name>
<sequence length="975" mass="105481">MEEKSRDAPQPPTNPQPPLLPETLAEPGPRRRAGGQKRKAVAATAIVSSVPSKRLAKERNPYNLPPSVHSGPLTRARQSPNKFAAAAAAGVQHRATEFGGGSSSAGNGVGKVGSLAGDLIEVEDDEMLQAEEPIVDAEFDAVRSRGADVHVVPTHAGWFSWKKFHPLEKQALPSFFNGKSESRTPEIYMEIRDAIMKKFHADPQTQVELKDFSELSVGDTDAKQEAFEFLDHWGLINFHPVLPSNPDSSMPAVEDEPKASPLLDKLYQFQKIPSRSRVAPKKQNASVPAVLPKLIPELAIADDLVRPEGPSVEYHCNSCSGDCSRKRYHCQTQADFDLCSECFTNGKFDSGMAPADFILMESAEVPGSSGGSWTDQETLLLLEALELFGENWSEIAEHVATKTKTQCILHFLQMPIEDPFLEGDDEMDDSIQENVDQADKKSVNAQDLEVKEADNAGDKDQPASPVIDPLKTKDTDKVEISSETSANIAIEVLKSAFQAIGYSPEQGESLSFSESGNPVMALAAFLAGLVGPDDTTSIRSSLKAISEDSPSMQLATRHCFLLEDPPSDNKDPPAPDSAVTDTSTETPKQDDLISPPEENGKINCCTDKEESELPAEKEDSLKTLESQECSQTEQLKDLPLAVEATPAMVGGLDGTSMPSEHKNPVQNGGDSSLSSVLTSSDGKELRDSTGEPAANSVQEVKVLESAKEEKSNSIKESSNVAHVQADQEGSDTLMDENGLQSQECLQRSNNADAMPTSAILEEKTTVEVAASGPTGMNTEKGDSLKSQELESQQKGADTEPSSGTLEGKGTEEVAASVPPINSGEEREEDGVKAVPGNDELAERDNEHNIDKIKRAAITAISAAAVKARLLANEEEDQIRQLAALVIEKQLHKLETKMAYFTDIESMIMRAKEQMDKTKQKLVHERAQIIAARLGMPSQRVTPQSLAANKAAMNYINAATRPPNMPFQKPPLARRP</sequence>
<evidence type="ECO:0000313" key="1">
    <source>
        <dbReference type="EMBL" id="KAH7665171.1"/>
    </source>
</evidence>
<proteinExistence type="predicted"/>
<dbReference type="EMBL" id="CM037023">
    <property type="protein sequence ID" value="KAH7665171.1"/>
    <property type="molecule type" value="Genomic_DNA"/>
</dbReference>
<protein>
    <submittedName>
        <fullName evidence="1">SWI/SNF related-matrix-associated actin-dependent regulator of chromatin subfamily C protein</fullName>
    </submittedName>
</protein>
<dbReference type="Proteomes" id="UP000827976">
    <property type="component" value="Chromosome 13"/>
</dbReference>
<comment type="caution">
    <text evidence="1">The sequence shown here is derived from an EMBL/GenBank/DDBJ whole genome shotgun (WGS) entry which is preliminary data.</text>
</comment>